<sequence length="66" mass="6628">MMQIENTFFSLAETCSKNCLVICDRGTMDASACECAGCGGSGGDECVCNSNVSGDCGGGGDSEVVM</sequence>
<accession>A0A5B7HYU2</accession>
<reference evidence="1 2" key="1">
    <citation type="submission" date="2019-05" db="EMBL/GenBank/DDBJ databases">
        <title>Another draft genome of Portunus trituberculatus and its Hox gene families provides insights of decapod evolution.</title>
        <authorList>
            <person name="Jeong J.-H."/>
            <person name="Song I."/>
            <person name="Kim S."/>
            <person name="Choi T."/>
            <person name="Kim D."/>
            <person name="Ryu S."/>
            <person name="Kim W."/>
        </authorList>
    </citation>
    <scope>NUCLEOTIDE SEQUENCE [LARGE SCALE GENOMIC DNA]</scope>
    <source>
        <tissue evidence="1">Muscle</tissue>
    </source>
</reference>
<organism evidence="1 2">
    <name type="scientific">Portunus trituberculatus</name>
    <name type="common">Swimming crab</name>
    <name type="synonym">Neptunus trituberculatus</name>
    <dbReference type="NCBI Taxonomy" id="210409"/>
    <lineage>
        <taxon>Eukaryota</taxon>
        <taxon>Metazoa</taxon>
        <taxon>Ecdysozoa</taxon>
        <taxon>Arthropoda</taxon>
        <taxon>Crustacea</taxon>
        <taxon>Multicrustacea</taxon>
        <taxon>Malacostraca</taxon>
        <taxon>Eumalacostraca</taxon>
        <taxon>Eucarida</taxon>
        <taxon>Decapoda</taxon>
        <taxon>Pleocyemata</taxon>
        <taxon>Brachyura</taxon>
        <taxon>Eubrachyura</taxon>
        <taxon>Portunoidea</taxon>
        <taxon>Portunidae</taxon>
        <taxon>Portuninae</taxon>
        <taxon>Portunus</taxon>
    </lineage>
</organism>
<gene>
    <name evidence="1" type="primary">Ttd14_0</name>
    <name evidence="1" type="ORF">E2C01_069547</name>
</gene>
<keyword evidence="2" id="KW-1185">Reference proteome</keyword>
<evidence type="ECO:0000313" key="2">
    <source>
        <dbReference type="Proteomes" id="UP000324222"/>
    </source>
</evidence>
<comment type="caution">
    <text evidence="1">The sequence shown here is derived from an EMBL/GenBank/DDBJ whole genome shotgun (WGS) entry which is preliminary data.</text>
</comment>
<name>A0A5B7HYU2_PORTR</name>
<dbReference type="EMBL" id="VSRR010040507">
    <property type="protein sequence ID" value="MPC75163.1"/>
    <property type="molecule type" value="Genomic_DNA"/>
</dbReference>
<proteinExistence type="predicted"/>
<dbReference type="Proteomes" id="UP000324222">
    <property type="component" value="Unassembled WGS sequence"/>
</dbReference>
<protein>
    <submittedName>
        <fullName evidence="1">TRPL translocation defect protein 14</fullName>
    </submittedName>
</protein>
<dbReference type="AlphaFoldDB" id="A0A5B7HYU2"/>
<evidence type="ECO:0000313" key="1">
    <source>
        <dbReference type="EMBL" id="MPC75163.1"/>
    </source>
</evidence>